<evidence type="ECO:0000313" key="6">
    <source>
        <dbReference type="EMBL" id="PJK27765.1"/>
    </source>
</evidence>
<name>A0A2M9FWB6_9PROT</name>
<organism evidence="6 7">
    <name type="scientific">Minwuia thermotolerans</name>
    <dbReference type="NCBI Taxonomy" id="2056226"/>
    <lineage>
        <taxon>Bacteria</taxon>
        <taxon>Pseudomonadati</taxon>
        <taxon>Pseudomonadota</taxon>
        <taxon>Alphaproteobacteria</taxon>
        <taxon>Minwuiales</taxon>
        <taxon>Minwuiaceae</taxon>
        <taxon>Minwuia</taxon>
    </lineage>
</organism>
<gene>
    <name evidence="6" type="ORF">CVT23_19970</name>
</gene>
<keyword evidence="7" id="KW-1185">Reference proteome</keyword>
<dbReference type="InterPro" id="IPR023380">
    <property type="entry name" value="DsbB-like_sf"/>
</dbReference>
<reference evidence="6 7" key="1">
    <citation type="submission" date="2017-11" db="EMBL/GenBank/DDBJ databases">
        <title>Draft genome sequence of Rhizobiales bacterium SY3-13.</title>
        <authorList>
            <person name="Sun C."/>
        </authorList>
    </citation>
    <scope>NUCLEOTIDE SEQUENCE [LARGE SCALE GENOMIC DNA]</scope>
    <source>
        <strain evidence="6 7">SY3-13</strain>
    </source>
</reference>
<dbReference type="SUPFAM" id="SSF158442">
    <property type="entry name" value="DsbB-like"/>
    <property type="match status" value="1"/>
</dbReference>
<keyword evidence="4 5" id="KW-0472">Membrane</keyword>
<keyword evidence="2 5" id="KW-0812">Transmembrane</keyword>
<comment type="caution">
    <text evidence="6">The sequence shown here is derived from an EMBL/GenBank/DDBJ whole genome shotgun (WGS) entry which is preliminary data.</text>
</comment>
<evidence type="ECO:0000256" key="5">
    <source>
        <dbReference type="SAM" id="Phobius"/>
    </source>
</evidence>
<dbReference type="GO" id="GO:0016020">
    <property type="term" value="C:membrane"/>
    <property type="evidence" value="ECO:0007669"/>
    <property type="project" value="UniProtKB-SubCell"/>
</dbReference>
<sequence>MIMSLFDRLDARLGLMIAVLAALPLAAALIAQYVFGLAPCPLCVWQRWPYLAALVLGAAAWALGWRSGWLAAAAALCFAASAGVGVFHAGVEEGLWQGLETCTGAGTPGDLDALRSQVLGTQPARCDQVPFAFLGLSIAGWNVVYGGFAAMLALTLAVRSTGRRSR</sequence>
<evidence type="ECO:0000256" key="4">
    <source>
        <dbReference type="ARBA" id="ARBA00023136"/>
    </source>
</evidence>
<dbReference type="Pfam" id="PF02600">
    <property type="entry name" value="DsbB"/>
    <property type="match status" value="1"/>
</dbReference>
<dbReference type="Proteomes" id="UP000229498">
    <property type="component" value="Unassembled WGS sequence"/>
</dbReference>
<dbReference type="PIRSF" id="PIRSF033913">
    <property type="entry name" value="S-S_format_DsbB"/>
    <property type="match status" value="1"/>
</dbReference>
<keyword evidence="3 5" id="KW-1133">Transmembrane helix</keyword>
<dbReference type="GO" id="GO:0006457">
    <property type="term" value="P:protein folding"/>
    <property type="evidence" value="ECO:0007669"/>
    <property type="project" value="InterPro"/>
</dbReference>
<evidence type="ECO:0000256" key="1">
    <source>
        <dbReference type="ARBA" id="ARBA00004141"/>
    </source>
</evidence>
<feature type="transmembrane region" description="Helical" evidence="5">
    <location>
        <begin position="12"/>
        <end position="35"/>
    </location>
</feature>
<evidence type="ECO:0000256" key="3">
    <source>
        <dbReference type="ARBA" id="ARBA00022989"/>
    </source>
</evidence>
<dbReference type="Gene3D" id="1.20.1550.10">
    <property type="entry name" value="DsbB-like"/>
    <property type="match status" value="1"/>
</dbReference>
<dbReference type="GO" id="GO:0015035">
    <property type="term" value="F:protein-disulfide reductase activity"/>
    <property type="evidence" value="ECO:0007669"/>
    <property type="project" value="InterPro"/>
</dbReference>
<evidence type="ECO:0000313" key="7">
    <source>
        <dbReference type="Proteomes" id="UP000229498"/>
    </source>
</evidence>
<dbReference type="AlphaFoldDB" id="A0A2M9FWB6"/>
<comment type="subcellular location">
    <subcellularLocation>
        <location evidence="1">Membrane</location>
        <topology evidence="1">Multi-pass membrane protein</topology>
    </subcellularLocation>
</comment>
<accession>A0A2M9FWB6</accession>
<feature type="transmembrane region" description="Helical" evidence="5">
    <location>
        <begin position="138"/>
        <end position="158"/>
    </location>
</feature>
<evidence type="ECO:0000256" key="2">
    <source>
        <dbReference type="ARBA" id="ARBA00022692"/>
    </source>
</evidence>
<proteinExistence type="predicted"/>
<dbReference type="InterPro" id="IPR024199">
    <property type="entry name" value="Uncharacterised_DsbB"/>
</dbReference>
<feature type="transmembrane region" description="Helical" evidence="5">
    <location>
        <begin position="70"/>
        <end position="91"/>
    </location>
</feature>
<protein>
    <submittedName>
        <fullName evidence="6">Disulfide bond formation protein B</fullName>
    </submittedName>
</protein>
<dbReference type="EMBL" id="PHIG01000054">
    <property type="protein sequence ID" value="PJK27765.1"/>
    <property type="molecule type" value="Genomic_DNA"/>
</dbReference>
<feature type="transmembrane region" description="Helical" evidence="5">
    <location>
        <begin position="47"/>
        <end position="63"/>
    </location>
</feature>
<dbReference type="InterPro" id="IPR003752">
    <property type="entry name" value="DiS_bond_form_DsbB/BdbC"/>
</dbReference>